<evidence type="ECO:0000256" key="1">
    <source>
        <dbReference type="ARBA" id="ARBA00004496"/>
    </source>
</evidence>
<keyword evidence="2" id="KW-0963">Cytoplasm</keyword>
<feature type="compositionally biased region" description="Basic and acidic residues" evidence="10">
    <location>
        <begin position="457"/>
        <end position="471"/>
    </location>
</feature>
<dbReference type="Proteomes" id="UP001304895">
    <property type="component" value="Unassembled WGS sequence"/>
</dbReference>
<dbReference type="GO" id="GO:0005829">
    <property type="term" value="C:cytosol"/>
    <property type="evidence" value="ECO:0007669"/>
    <property type="project" value="TreeGrafter"/>
</dbReference>
<dbReference type="PANTHER" id="PTHR42908">
    <property type="entry name" value="TRANSLATION ELONGATION FACTOR-RELATED"/>
    <property type="match status" value="1"/>
</dbReference>
<dbReference type="Gene3D" id="3.30.230.10">
    <property type="match status" value="1"/>
</dbReference>
<comment type="subcellular location">
    <subcellularLocation>
        <location evidence="1">Cytoplasm</location>
    </subcellularLocation>
</comment>
<comment type="caution">
    <text evidence="12">The sequence shown here is derived from an EMBL/GenBank/DDBJ whole genome shotgun (WGS) entry which is preliminary data.</text>
</comment>
<proteinExistence type="predicted"/>
<gene>
    <name evidence="12" type="ORF">BT67DRAFT_99189</name>
</gene>
<dbReference type="Pfam" id="PF03144">
    <property type="entry name" value="GTP_EFTU_D2"/>
    <property type="match status" value="1"/>
</dbReference>
<sequence length="1085" mass="118580">MPVVGPDTLAQLQQNADDVRNICILAHVDHGKTSLTDALLATNGIISPKLAGKIRYLDSRADEQLRGITMESSAISLYFSMLRRPSPEAAPEPKEYLINLIDSPGHIDFSSEVSTASRLCDGAVVLVDAVEGVCSQTVTVLRQTWIEKIKPILVINKMDRLITELKMSPGEAYIHLNKLLEQVNAVLGSFFQGERMEEDLNWRERIEARVAATAAKGAKLVDAPPDAGDIQFEEKDDEELYFAPEKNNVIFGSAIDGWAFTVRQFAGLYEKKLGIKRSVLEKVLWGSFYLDPKTKKVLGPKHLKGRALKPLFVQLVLEQIWAVYQGTVGGDNGKGDAVLLGKITKSLNVTIPPHILRSRDPKLLLTTVFASWLPISVALLVSVVESLPSPRTAQAERFPLLLQDAPGAEHIAPEIKDAIISFKKAPSDPVVAYVSKMVSVKESELPENRRRGPMSGEEARDLARKKREEAARATAGTGDDMDSLLVSVSGASLQSNVLEEEKEVEPEHLIGFARIYSGTLSVGDEVYVLPPKFSPAHPLAEPVPKKVKVAALYMMMGRNLELLDSVPAGVVFGIRGLEDGGILKSGTLCSQLDGAVNLAGIGHLHGRPIVRVALEPVNPADLDKMIRGLQLLVHSDPCAEYEHFSSGEHVLLTAGELHFERCLTDLRERFANCEIQAGEPIVPYQETIVRADEMRPPANKELGRGVVVGVTSSKQVSITLRVRPLPSEVADFLVKNTAAVKRLYSNHTAAEEGESPSPDTAAENGAQGDAAEADDELSEALEAMSPEELANQLQSHFDSEKDRLDSWKGVVDRIVSFGPRRTGPNLLIDATESQSFPKAFALDTTNAANNIAQRPSAGDPLSPHHFNDKITYGFQLATQHGPLCGEPMQGLAVFIDDVSVAPAPADNDSTGDGASARDRLGRLTGEVIRTAQQSIHKALLDWSPRLLLAMYSCEIQASTEVLGRVYDVLTRRRGRVLAEAMNEGTPFFTIQSLLPVAESFGFSDDMRKRTSGAAQPQLIFAGFEILDEDPFWVPFTEDDLEDLGEFGDRENVAKRYMDGVRKRKGLLVEGRNVATDAQKQKTLKR</sequence>
<dbReference type="InterPro" id="IPR027417">
    <property type="entry name" value="P-loop_NTPase"/>
</dbReference>
<name>A0AAN6UQY0_9PEZI</name>
<dbReference type="InterPro" id="IPR005225">
    <property type="entry name" value="Small_GTP-bd"/>
</dbReference>
<dbReference type="Pfam" id="PF25118">
    <property type="entry name" value="EFL1"/>
    <property type="match status" value="1"/>
</dbReference>
<dbReference type="SUPFAM" id="SSF52540">
    <property type="entry name" value="P-loop containing nucleoside triphosphate hydrolases"/>
    <property type="match status" value="1"/>
</dbReference>
<feature type="domain" description="Tr-type G" evidence="11">
    <location>
        <begin position="17"/>
        <end position="279"/>
    </location>
</feature>
<dbReference type="CDD" id="cd01885">
    <property type="entry name" value="EF2"/>
    <property type="match status" value="1"/>
</dbReference>
<feature type="region of interest" description="Disordered" evidence="10">
    <location>
        <begin position="748"/>
        <end position="780"/>
    </location>
</feature>
<reference evidence="12" key="2">
    <citation type="submission" date="2023-05" db="EMBL/GenBank/DDBJ databases">
        <authorList>
            <consortium name="Lawrence Berkeley National Laboratory"/>
            <person name="Steindorff A."/>
            <person name="Hensen N."/>
            <person name="Bonometti L."/>
            <person name="Westerberg I."/>
            <person name="Brannstrom I.O."/>
            <person name="Guillou S."/>
            <person name="Cros-Aarteil S."/>
            <person name="Calhoun S."/>
            <person name="Haridas S."/>
            <person name="Kuo A."/>
            <person name="Mondo S."/>
            <person name="Pangilinan J."/>
            <person name="Riley R."/>
            <person name="Labutti K."/>
            <person name="Andreopoulos B."/>
            <person name="Lipzen A."/>
            <person name="Chen C."/>
            <person name="Yanf M."/>
            <person name="Daum C."/>
            <person name="Ng V."/>
            <person name="Clum A."/>
            <person name="Ohm R."/>
            <person name="Martin F."/>
            <person name="Silar P."/>
            <person name="Natvig D."/>
            <person name="Lalanne C."/>
            <person name="Gautier V."/>
            <person name="Ament-Velasquez S.L."/>
            <person name="Kruys A."/>
            <person name="Hutchinson M.I."/>
            <person name="Powell A.J."/>
            <person name="Barry K."/>
            <person name="Miller A.N."/>
            <person name="Grigoriev I.V."/>
            <person name="Debuchy R."/>
            <person name="Gladieux P."/>
            <person name="Thoren M.H."/>
            <person name="Johannesson H."/>
        </authorList>
    </citation>
    <scope>NUCLEOTIDE SEQUENCE</scope>
    <source>
        <strain evidence="12">CBS 123565</strain>
    </source>
</reference>
<feature type="compositionally biased region" description="Low complexity" evidence="10">
    <location>
        <begin position="761"/>
        <end position="770"/>
    </location>
</feature>
<dbReference type="Gene3D" id="3.40.50.300">
    <property type="entry name" value="P-loop containing nucleotide triphosphate hydrolases"/>
    <property type="match status" value="1"/>
</dbReference>
<evidence type="ECO:0000259" key="11">
    <source>
        <dbReference type="PROSITE" id="PS51722"/>
    </source>
</evidence>
<protein>
    <recommendedName>
        <fullName evidence="8">Ribosome assembly protein 1</fullName>
    </recommendedName>
    <alternativeName>
        <fullName evidence="9">Elongation factor-like 1</fullName>
    </alternativeName>
</protein>
<dbReference type="InterPro" id="IPR014721">
    <property type="entry name" value="Ribsml_uS5_D2-typ_fold_subgr"/>
</dbReference>
<dbReference type="PANTHER" id="PTHR42908:SF3">
    <property type="entry name" value="ELONGATION FACTOR-LIKE GTPASE 1"/>
    <property type="match status" value="1"/>
</dbReference>
<dbReference type="InterPro" id="IPR009000">
    <property type="entry name" value="Transl_B-barrel_sf"/>
</dbReference>
<dbReference type="SUPFAM" id="SSF54980">
    <property type="entry name" value="EF-G C-terminal domain-like"/>
    <property type="match status" value="2"/>
</dbReference>
<dbReference type="PROSITE" id="PS51722">
    <property type="entry name" value="G_TR_2"/>
    <property type="match status" value="1"/>
</dbReference>
<dbReference type="Pfam" id="PF00679">
    <property type="entry name" value="EFG_C"/>
    <property type="match status" value="1"/>
</dbReference>
<dbReference type="NCBIfam" id="TIGR00231">
    <property type="entry name" value="small_GTP"/>
    <property type="match status" value="1"/>
</dbReference>
<dbReference type="InterPro" id="IPR004161">
    <property type="entry name" value="EFTu-like_2"/>
</dbReference>
<comment type="catalytic activity">
    <reaction evidence="7">
        <text>GTP + H2O = GDP + phosphate + H(+)</text>
        <dbReference type="Rhea" id="RHEA:19669"/>
        <dbReference type="ChEBI" id="CHEBI:15377"/>
        <dbReference type="ChEBI" id="CHEBI:15378"/>
        <dbReference type="ChEBI" id="CHEBI:37565"/>
        <dbReference type="ChEBI" id="CHEBI:43474"/>
        <dbReference type="ChEBI" id="CHEBI:58189"/>
    </reaction>
</comment>
<evidence type="ECO:0000256" key="10">
    <source>
        <dbReference type="SAM" id="MobiDB-lite"/>
    </source>
</evidence>
<dbReference type="PRINTS" id="PR00315">
    <property type="entry name" value="ELONGATNFCT"/>
</dbReference>
<dbReference type="InterPro" id="IPR000795">
    <property type="entry name" value="T_Tr_GTP-bd_dom"/>
</dbReference>
<dbReference type="InterPro" id="IPR035647">
    <property type="entry name" value="EFG_III/V"/>
</dbReference>
<dbReference type="CDD" id="cd04096">
    <property type="entry name" value="eEF2_snRNP_like_C"/>
    <property type="match status" value="1"/>
</dbReference>
<feature type="region of interest" description="Disordered" evidence="10">
    <location>
        <begin position="444"/>
        <end position="478"/>
    </location>
</feature>
<dbReference type="InterPro" id="IPR056752">
    <property type="entry name" value="EFL1"/>
</dbReference>
<dbReference type="GO" id="GO:0005525">
    <property type="term" value="F:GTP binding"/>
    <property type="evidence" value="ECO:0007669"/>
    <property type="project" value="UniProtKB-KW"/>
</dbReference>
<evidence type="ECO:0000256" key="2">
    <source>
        <dbReference type="ARBA" id="ARBA00022490"/>
    </source>
</evidence>
<dbReference type="Gene3D" id="2.40.30.10">
    <property type="entry name" value="Translation factors"/>
    <property type="match status" value="1"/>
</dbReference>
<keyword evidence="6" id="KW-0342">GTP-binding</keyword>
<evidence type="ECO:0000256" key="6">
    <source>
        <dbReference type="ARBA" id="ARBA00023134"/>
    </source>
</evidence>
<dbReference type="Gene3D" id="3.30.70.870">
    <property type="entry name" value="Elongation Factor G (Translational Gtpase), domain 3"/>
    <property type="match status" value="1"/>
</dbReference>
<evidence type="ECO:0000256" key="7">
    <source>
        <dbReference type="ARBA" id="ARBA00048548"/>
    </source>
</evidence>
<dbReference type="CDD" id="cd16268">
    <property type="entry name" value="EF2_II"/>
    <property type="match status" value="1"/>
</dbReference>
<dbReference type="InterPro" id="IPR000640">
    <property type="entry name" value="EFG_V-like"/>
</dbReference>
<dbReference type="SMART" id="SM00838">
    <property type="entry name" value="EFG_C"/>
    <property type="match status" value="1"/>
</dbReference>
<dbReference type="SUPFAM" id="SSF50447">
    <property type="entry name" value="Translation proteins"/>
    <property type="match status" value="1"/>
</dbReference>
<evidence type="ECO:0000256" key="8">
    <source>
        <dbReference type="ARBA" id="ARBA00068031"/>
    </source>
</evidence>
<dbReference type="Pfam" id="PF00009">
    <property type="entry name" value="GTP_EFTU"/>
    <property type="match status" value="1"/>
</dbReference>
<dbReference type="GO" id="GO:0003924">
    <property type="term" value="F:GTPase activity"/>
    <property type="evidence" value="ECO:0007669"/>
    <property type="project" value="InterPro"/>
</dbReference>
<reference evidence="12" key="1">
    <citation type="journal article" date="2023" name="Mol. Phylogenet. Evol.">
        <title>Genome-scale phylogeny and comparative genomics of the fungal order Sordariales.</title>
        <authorList>
            <person name="Hensen N."/>
            <person name="Bonometti L."/>
            <person name="Westerberg I."/>
            <person name="Brannstrom I.O."/>
            <person name="Guillou S."/>
            <person name="Cros-Aarteil S."/>
            <person name="Calhoun S."/>
            <person name="Haridas S."/>
            <person name="Kuo A."/>
            <person name="Mondo S."/>
            <person name="Pangilinan J."/>
            <person name="Riley R."/>
            <person name="LaButti K."/>
            <person name="Andreopoulos B."/>
            <person name="Lipzen A."/>
            <person name="Chen C."/>
            <person name="Yan M."/>
            <person name="Daum C."/>
            <person name="Ng V."/>
            <person name="Clum A."/>
            <person name="Steindorff A."/>
            <person name="Ohm R.A."/>
            <person name="Martin F."/>
            <person name="Silar P."/>
            <person name="Natvig D.O."/>
            <person name="Lalanne C."/>
            <person name="Gautier V."/>
            <person name="Ament-Velasquez S.L."/>
            <person name="Kruys A."/>
            <person name="Hutchinson M.I."/>
            <person name="Powell A.J."/>
            <person name="Barry K."/>
            <person name="Miller A.N."/>
            <person name="Grigoriev I.V."/>
            <person name="Debuchy R."/>
            <person name="Gladieux P."/>
            <person name="Hiltunen Thoren M."/>
            <person name="Johannesson H."/>
        </authorList>
    </citation>
    <scope>NUCLEOTIDE SEQUENCE</scope>
    <source>
        <strain evidence="12">CBS 123565</strain>
    </source>
</reference>
<keyword evidence="3" id="KW-0690">Ribosome biogenesis</keyword>
<dbReference type="CDD" id="cd01681">
    <property type="entry name" value="aeEF2_snRNP_like_IV"/>
    <property type="match status" value="1"/>
</dbReference>
<dbReference type="GO" id="GO:0043022">
    <property type="term" value="F:ribosome binding"/>
    <property type="evidence" value="ECO:0007669"/>
    <property type="project" value="TreeGrafter"/>
</dbReference>
<dbReference type="Gene3D" id="3.30.70.240">
    <property type="match status" value="1"/>
</dbReference>
<evidence type="ECO:0000256" key="5">
    <source>
        <dbReference type="ARBA" id="ARBA00022801"/>
    </source>
</evidence>
<accession>A0AAN6UQY0</accession>
<dbReference type="CDD" id="cd16261">
    <property type="entry name" value="EF2_snRNP_III"/>
    <property type="match status" value="1"/>
</dbReference>
<organism evidence="12 13">
    <name type="scientific">Trichocladium antarcticum</name>
    <dbReference type="NCBI Taxonomy" id="1450529"/>
    <lineage>
        <taxon>Eukaryota</taxon>
        <taxon>Fungi</taxon>
        <taxon>Dikarya</taxon>
        <taxon>Ascomycota</taxon>
        <taxon>Pezizomycotina</taxon>
        <taxon>Sordariomycetes</taxon>
        <taxon>Sordariomycetidae</taxon>
        <taxon>Sordariales</taxon>
        <taxon>Chaetomiaceae</taxon>
        <taxon>Trichocladium</taxon>
    </lineage>
</organism>
<dbReference type="GO" id="GO:1990904">
    <property type="term" value="C:ribonucleoprotein complex"/>
    <property type="evidence" value="ECO:0007669"/>
    <property type="project" value="TreeGrafter"/>
</dbReference>
<dbReference type="InterPro" id="IPR020568">
    <property type="entry name" value="Ribosomal_Su5_D2-typ_SF"/>
</dbReference>
<dbReference type="GO" id="GO:0042256">
    <property type="term" value="P:cytosolic ribosome assembly"/>
    <property type="evidence" value="ECO:0007669"/>
    <property type="project" value="TreeGrafter"/>
</dbReference>
<keyword evidence="4" id="KW-0547">Nucleotide-binding</keyword>
<keyword evidence="13" id="KW-1185">Reference proteome</keyword>
<evidence type="ECO:0000313" key="12">
    <source>
        <dbReference type="EMBL" id="KAK4137230.1"/>
    </source>
</evidence>
<dbReference type="FunFam" id="3.40.50.300:FF:000746">
    <property type="entry name" value="Ribosome assembly protein 1"/>
    <property type="match status" value="1"/>
</dbReference>
<dbReference type="AlphaFoldDB" id="A0AAN6UQY0"/>
<dbReference type="SUPFAM" id="SSF54211">
    <property type="entry name" value="Ribosomal protein S5 domain 2-like"/>
    <property type="match status" value="1"/>
</dbReference>
<evidence type="ECO:0000256" key="4">
    <source>
        <dbReference type="ARBA" id="ARBA00022741"/>
    </source>
</evidence>
<dbReference type="FunFam" id="3.30.70.870:FF:000002">
    <property type="entry name" value="Translation elongation factor 2"/>
    <property type="match status" value="1"/>
</dbReference>
<evidence type="ECO:0000256" key="3">
    <source>
        <dbReference type="ARBA" id="ARBA00022517"/>
    </source>
</evidence>
<keyword evidence="5 12" id="KW-0378">Hydrolase</keyword>
<evidence type="ECO:0000313" key="13">
    <source>
        <dbReference type="Proteomes" id="UP001304895"/>
    </source>
</evidence>
<dbReference type="FunFam" id="3.30.70.240:FF:000006">
    <property type="entry name" value="Elongation factor like GTPase 1"/>
    <property type="match status" value="1"/>
</dbReference>
<dbReference type="EMBL" id="MU853402">
    <property type="protein sequence ID" value="KAK4137230.1"/>
    <property type="molecule type" value="Genomic_DNA"/>
</dbReference>
<evidence type="ECO:0000256" key="9">
    <source>
        <dbReference type="ARBA" id="ARBA00081809"/>
    </source>
</evidence>